<dbReference type="EMBL" id="CP022753">
    <property type="protein sequence ID" value="ASU84115.1"/>
    <property type="molecule type" value="Genomic_DNA"/>
</dbReference>
<proteinExistence type="predicted"/>
<protein>
    <submittedName>
        <fullName evidence="2">Uncharacterized protein</fullName>
    </submittedName>
</protein>
<keyword evidence="3" id="KW-1185">Reference proteome</keyword>
<dbReference type="AlphaFoldDB" id="A0A223S7K8"/>
<dbReference type="RefSeq" id="WP_017617739.1">
    <property type="nucleotide sequence ID" value="NZ_ANBG01000092.1"/>
</dbReference>
<feature type="region of interest" description="Disordered" evidence="1">
    <location>
        <begin position="80"/>
        <end position="104"/>
    </location>
</feature>
<reference evidence="2 3" key="1">
    <citation type="submission" date="2017-08" db="EMBL/GenBank/DDBJ databases">
        <title>The complete genome sequence of Nocardiopsis gilva YIM 90087.</title>
        <authorList>
            <person name="Yin M."/>
            <person name="Tang S."/>
        </authorList>
    </citation>
    <scope>NUCLEOTIDE SEQUENCE [LARGE SCALE GENOMIC DNA]</scope>
    <source>
        <strain evidence="2 3">YIM 90087</strain>
    </source>
</reference>
<gene>
    <name evidence="2" type="ORF">CDO52_16145</name>
</gene>
<accession>A0A223S7K8</accession>
<name>A0A223S7K8_9ACTN</name>
<sequence length="104" mass="10994">MIAAPARILPGTVLRKHAAAQSRRAPTVFARSANGEFVAAAATVRSCLCVEIYNSSLGPLSPGFSQPNSSRHRRSTLLSRAITDEGRLAASQDEPPTSEDFADA</sequence>
<organism evidence="2 3">
    <name type="scientific">Nocardiopsis gilva YIM 90087</name>
    <dbReference type="NCBI Taxonomy" id="1235441"/>
    <lineage>
        <taxon>Bacteria</taxon>
        <taxon>Bacillati</taxon>
        <taxon>Actinomycetota</taxon>
        <taxon>Actinomycetes</taxon>
        <taxon>Streptosporangiales</taxon>
        <taxon>Nocardiopsidaceae</taxon>
        <taxon>Nocardiopsis</taxon>
    </lineage>
</organism>
<evidence type="ECO:0000313" key="2">
    <source>
        <dbReference type="EMBL" id="ASU84115.1"/>
    </source>
</evidence>
<evidence type="ECO:0000256" key="1">
    <source>
        <dbReference type="SAM" id="MobiDB-lite"/>
    </source>
</evidence>
<dbReference type="Proteomes" id="UP000215005">
    <property type="component" value="Chromosome"/>
</dbReference>
<evidence type="ECO:0000313" key="3">
    <source>
        <dbReference type="Proteomes" id="UP000215005"/>
    </source>
</evidence>
<dbReference type="KEGG" id="ngv:CDO52_16145"/>